<protein>
    <submittedName>
        <fullName evidence="1">Uncharacterized protein</fullName>
    </submittedName>
</protein>
<proteinExistence type="predicted"/>
<keyword evidence="2" id="KW-1185">Reference proteome</keyword>
<gene>
    <name evidence="1" type="ORF">O181_014958</name>
</gene>
<name>A0A9Q3C280_9BASI</name>
<evidence type="ECO:0000313" key="2">
    <source>
        <dbReference type="Proteomes" id="UP000765509"/>
    </source>
</evidence>
<dbReference type="Proteomes" id="UP000765509">
    <property type="component" value="Unassembled WGS sequence"/>
</dbReference>
<accession>A0A9Q3C280</accession>
<evidence type="ECO:0000313" key="1">
    <source>
        <dbReference type="EMBL" id="MBW0475243.1"/>
    </source>
</evidence>
<organism evidence="1 2">
    <name type="scientific">Austropuccinia psidii MF-1</name>
    <dbReference type="NCBI Taxonomy" id="1389203"/>
    <lineage>
        <taxon>Eukaryota</taxon>
        <taxon>Fungi</taxon>
        <taxon>Dikarya</taxon>
        <taxon>Basidiomycota</taxon>
        <taxon>Pucciniomycotina</taxon>
        <taxon>Pucciniomycetes</taxon>
        <taxon>Pucciniales</taxon>
        <taxon>Sphaerophragmiaceae</taxon>
        <taxon>Austropuccinia</taxon>
    </lineage>
</organism>
<dbReference type="AlphaFoldDB" id="A0A9Q3C280"/>
<reference evidence="1" key="1">
    <citation type="submission" date="2021-03" db="EMBL/GenBank/DDBJ databases">
        <title>Draft genome sequence of rust myrtle Austropuccinia psidii MF-1, a brazilian biotype.</title>
        <authorList>
            <person name="Quecine M.C."/>
            <person name="Pachon D.M.R."/>
            <person name="Bonatelli M.L."/>
            <person name="Correr F.H."/>
            <person name="Franceschini L.M."/>
            <person name="Leite T.F."/>
            <person name="Margarido G.R.A."/>
            <person name="Almeida C.A."/>
            <person name="Ferrarezi J.A."/>
            <person name="Labate C.A."/>
        </authorList>
    </citation>
    <scope>NUCLEOTIDE SEQUENCE</scope>
    <source>
        <strain evidence="1">MF-1</strain>
    </source>
</reference>
<sequence>MINICISINSNISLASDNFHLASGIILFQNQHNIFLYLPNQGKPLFSLPETLSETLIPFLGEPQTSTHCGPGGAWIENFQSNPTQTLFVEGVLMPDQHDPSSSQQPNLALMFLKWYTNILFLIESSRNQDFKLEMPKKYDPYFNSQCQLFTPTQT</sequence>
<dbReference type="EMBL" id="AVOT02004035">
    <property type="protein sequence ID" value="MBW0475243.1"/>
    <property type="molecule type" value="Genomic_DNA"/>
</dbReference>
<comment type="caution">
    <text evidence="1">The sequence shown here is derived from an EMBL/GenBank/DDBJ whole genome shotgun (WGS) entry which is preliminary data.</text>
</comment>